<dbReference type="PANTHER" id="PTHR33204">
    <property type="entry name" value="TRANSCRIPTIONAL REGULATOR, MARR FAMILY"/>
    <property type="match status" value="1"/>
</dbReference>
<dbReference type="PaxDb" id="1114965-Spaf_0270"/>
<dbReference type="InterPro" id="IPR002577">
    <property type="entry name" value="HTH_HxlR"/>
</dbReference>
<dbReference type="Pfam" id="PF01638">
    <property type="entry name" value="HxlR"/>
    <property type="match status" value="1"/>
</dbReference>
<gene>
    <name evidence="5" type="ORF">Spaf_0270</name>
</gene>
<protein>
    <recommendedName>
        <fullName evidence="4">HTH hxlR-type domain-containing protein</fullName>
    </recommendedName>
</protein>
<keyword evidence="2" id="KW-0238">DNA-binding</keyword>
<dbReference type="PROSITE" id="PS51118">
    <property type="entry name" value="HTH_HXLR"/>
    <property type="match status" value="1"/>
</dbReference>
<sequence>MRLQLVEKYDFETMPLHTEYELTEKGKSLMPILKDLNQWGKEWMQ</sequence>
<name>I1ZJR8_STRPA</name>
<dbReference type="PATRIC" id="fig|1114965.3.peg.261"/>
<accession>I1ZJR8</accession>
<evidence type="ECO:0000313" key="6">
    <source>
        <dbReference type="Proteomes" id="UP000002865"/>
    </source>
</evidence>
<feature type="domain" description="HTH hxlR-type" evidence="4">
    <location>
        <begin position="1"/>
        <end position="45"/>
    </location>
</feature>
<dbReference type="SUPFAM" id="SSF46785">
    <property type="entry name" value="Winged helix' DNA-binding domain"/>
    <property type="match status" value="1"/>
</dbReference>
<organism evidence="5 6">
    <name type="scientific">Streptococcus parasanguinis FW213</name>
    <dbReference type="NCBI Taxonomy" id="1114965"/>
    <lineage>
        <taxon>Bacteria</taxon>
        <taxon>Bacillati</taxon>
        <taxon>Bacillota</taxon>
        <taxon>Bacilli</taxon>
        <taxon>Lactobacillales</taxon>
        <taxon>Streptococcaceae</taxon>
        <taxon>Streptococcus</taxon>
    </lineage>
</organism>
<dbReference type="InterPro" id="IPR036388">
    <property type="entry name" value="WH-like_DNA-bd_sf"/>
</dbReference>
<proteinExistence type="predicted"/>
<dbReference type="InterPro" id="IPR036390">
    <property type="entry name" value="WH_DNA-bd_sf"/>
</dbReference>
<evidence type="ECO:0000313" key="5">
    <source>
        <dbReference type="EMBL" id="AFJ25292.1"/>
    </source>
</evidence>
<dbReference type="KEGG" id="scf:Spaf_0270"/>
<evidence type="ECO:0000256" key="2">
    <source>
        <dbReference type="ARBA" id="ARBA00023125"/>
    </source>
</evidence>
<dbReference type="EMBL" id="CP003122">
    <property type="protein sequence ID" value="AFJ25292.1"/>
    <property type="molecule type" value="Genomic_DNA"/>
</dbReference>
<keyword evidence="1" id="KW-0805">Transcription regulation</keyword>
<dbReference type="HOGENOM" id="CLU_3205920_0_0_9"/>
<dbReference type="GO" id="GO:0003677">
    <property type="term" value="F:DNA binding"/>
    <property type="evidence" value="ECO:0007669"/>
    <property type="project" value="UniProtKB-KW"/>
</dbReference>
<keyword evidence="3" id="KW-0804">Transcription</keyword>
<evidence type="ECO:0000259" key="4">
    <source>
        <dbReference type="PROSITE" id="PS51118"/>
    </source>
</evidence>
<dbReference type="Proteomes" id="UP000002865">
    <property type="component" value="Chromosome"/>
</dbReference>
<dbReference type="AlphaFoldDB" id="I1ZJR8"/>
<dbReference type="Gene3D" id="1.10.10.10">
    <property type="entry name" value="Winged helix-like DNA-binding domain superfamily/Winged helix DNA-binding domain"/>
    <property type="match status" value="1"/>
</dbReference>
<reference evidence="5 6" key="1">
    <citation type="journal article" date="2012" name="PLoS ONE">
        <title>Complete Genome and Transcriptomes of Streptococcus parasanguinis FW213: Phylogenic Relations and Potential Virulence Mechanisms.</title>
        <authorList>
            <person name="Geng J."/>
            <person name="Chiu C.H."/>
            <person name="Tang P."/>
            <person name="Chen Y."/>
            <person name="Shieh H.R."/>
            <person name="Hu S."/>
            <person name="Chen Y.Y."/>
        </authorList>
    </citation>
    <scope>NUCLEOTIDE SEQUENCE [LARGE SCALE GENOMIC DNA]</scope>
    <source>
        <strain evidence="5 6">FW213</strain>
    </source>
</reference>
<evidence type="ECO:0000256" key="3">
    <source>
        <dbReference type="ARBA" id="ARBA00023163"/>
    </source>
</evidence>
<dbReference type="STRING" id="1114965.Spaf_0270"/>
<evidence type="ECO:0000256" key="1">
    <source>
        <dbReference type="ARBA" id="ARBA00023015"/>
    </source>
</evidence>